<dbReference type="Proteomes" id="UP001515480">
    <property type="component" value="Unassembled WGS sequence"/>
</dbReference>
<sequence length="73" mass="7034">MGGVCDDSDSTVSADAATCSHCTQPSLGGAMPSAPLVGTAPSCSAAAWGEGASATSSRGCGRSPAGRDETSRR</sequence>
<evidence type="ECO:0000313" key="2">
    <source>
        <dbReference type="EMBL" id="KAL1524713.1"/>
    </source>
</evidence>
<name>A0AB34JUJ6_PRYPA</name>
<reference evidence="2 3" key="1">
    <citation type="journal article" date="2024" name="Science">
        <title>Giant polyketide synthase enzymes in the biosynthesis of giant marine polyether toxins.</title>
        <authorList>
            <person name="Fallon T.R."/>
            <person name="Shende V.V."/>
            <person name="Wierzbicki I.H."/>
            <person name="Pendleton A.L."/>
            <person name="Watervoot N.F."/>
            <person name="Auber R.P."/>
            <person name="Gonzalez D.J."/>
            <person name="Wisecaver J.H."/>
            <person name="Moore B.S."/>
        </authorList>
    </citation>
    <scope>NUCLEOTIDE SEQUENCE [LARGE SCALE GENOMIC DNA]</scope>
    <source>
        <strain evidence="2 3">12B1</strain>
    </source>
</reference>
<gene>
    <name evidence="2" type="ORF">AB1Y20_019597</name>
</gene>
<evidence type="ECO:0000256" key="1">
    <source>
        <dbReference type="SAM" id="MobiDB-lite"/>
    </source>
</evidence>
<evidence type="ECO:0000313" key="3">
    <source>
        <dbReference type="Proteomes" id="UP001515480"/>
    </source>
</evidence>
<accession>A0AB34JUJ6</accession>
<protein>
    <submittedName>
        <fullName evidence="2">Uncharacterized protein</fullName>
    </submittedName>
</protein>
<feature type="region of interest" description="Disordered" evidence="1">
    <location>
        <begin position="51"/>
        <end position="73"/>
    </location>
</feature>
<keyword evidence="3" id="KW-1185">Reference proteome</keyword>
<organism evidence="2 3">
    <name type="scientific">Prymnesium parvum</name>
    <name type="common">Toxic golden alga</name>
    <dbReference type="NCBI Taxonomy" id="97485"/>
    <lineage>
        <taxon>Eukaryota</taxon>
        <taxon>Haptista</taxon>
        <taxon>Haptophyta</taxon>
        <taxon>Prymnesiophyceae</taxon>
        <taxon>Prymnesiales</taxon>
        <taxon>Prymnesiaceae</taxon>
        <taxon>Prymnesium</taxon>
    </lineage>
</organism>
<dbReference type="EMBL" id="JBGBPQ010000005">
    <property type="protein sequence ID" value="KAL1524713.1"/>
    <property type="molecule type" value="Genomic_DNA"/>
</dbReference>
<dbReference type="AlphaFoldDB" id="A0AB34JUJ6"/>
<comment type="caution">
    <text evidence="2">The sequence shown here is derived from an EMBL/GenBank/DDBJ whole genome shotgun (WGS) entry which is preliminary data.</text>
</comment>
<proteinExistence type="predicted"/>